<keyword evidence="5 7" id="KW-0472">Membrane</keyword>
<feature type="domain" description="EXS" evidence="8">
    <location>
        <begin position="724"/>
        <end position="918"/>
    </location>
</feature>
<feature type="region of interest" description="Disordered" evidence="6">
    <location>
        <begin position="980"/>
        <end position="1044"/>
    </location>
</feature>
<feature type="compositionally biased region" description="Basic and acidic residues" evidence="6">
    <location>
        <begin position="335"/>
        <end position="347"/>
    </location>
</feature>
<dbReference type="PROSITE" id="PS51382">
    <property type="entry name" value="SPX"/>
    <property type="match status" value="1"/>
</dbReference>
<feature type="transmembrane region" description="Helical" evidence="7">
    <location>
        <begin position="790"/>
        <end position="813"/>
    </location>
</feature>
<dbReference type="OrthoDB" id="9970435at2759"/>
<dbReference type="InterPro" id="IPR004342">
    <property type="entry name" value="EXS_C"/>
</dbReference>
<dbReference type="Proteomes" id="UP000469558">
    <property type="component" value="Unassembled WGS sequence"/>
</dbReference>
<dbReference type="AlphaFoldDB" id="A0A8T9C9A5"/>
<evidence type="ECO:0000256" key="5">
    <source>
        <dbReference type="ARBA" id="ARBA00023136"/>
    </source>
</evidence>
<reference evidence="10 11" key="1">
    <citation type="submission" date="2018-05" db="EMBL/GenBank/DDBJ databases">
        <title>Genome sequencing and assembly of the regulated plant pathogen Lachnellula willkommii and related sister species for the development of diagnostic species identification markers.</title>
        <authorList>
            <person name="Giroux E."/>
            <person name="Bilodeau G."/>
        </authorList>
    </citation>
    <scope>NUCLEOTIDE SEQUENCE [LARGE SCALE GENOMIC DNA]</scope>
    <source>
        <strain evidence="10 11">CBS 268.59</strain>
    </source>
</reference>
<organism evidence="10 11">
    <name type="scientific">Lachnellula suecica</name>
    <dbReference type="NCBI Taxonomy" id="602035"/>
    <lineage>
        <taxon>Eukaryota</taxon>
        <taxon>Fungi</taxon>
        <taxon>Dikarya</taxon>
        <taxon>Ascomycota</taxon>
        <taxon>Pezizomycotina</taxon>
        <taxon>Leotiomycetes</taxon>
        <taxon>Helotiales</taxon>
        <taxon>Lachnaceae</taxon>
        <taxon>Lachnellula</taxon>
    </lineage>
</organism>
<evidence type="ECO:0000313" key="10">
    <source>
        <dbReference type="EMBL" id="TVY80370.1"/>
    </source>
</evidence>
<dbReference type="Pfam" id="PF03105">
    <property type="entry name" value="SPX"/>
    <property type="match status" value="1"/>
</dbReference>
<feature type="region of interest" description="Disordered" evidence="6">
    <location>
        <begin position="26"/>
        <end position="220"/>
    </location>
</feature>
<feature type="compositionally biased region" description="Polar residues" evidence="6">
    <location>
        <begin position="174"/>
        <end position="192"/>
    </location>
</feature>
<evidence type="ECO:0000256" key="2">
    <source>
        <dbReference type="ARBA" id="ARBA00009665"/>
    </source>
</evidence>
<comment type="subcellular location">
    <subcellularLocation>
        <location evidence="1">Membrane</location>
        <topology evidence="1">Multi-pass membrane protein</topology>
    </subcellularLocation>
</comment>
<feature type="transmembrane region" description="Helical" evidence="7">
    <location>
        <begin position="611"/>
        <end position="631"/>
    </location>
</feature>
<dbReference type="InterPro" id="IPR004331">
    <property type="entry name" value="SPX_dom"/>
</dbReference>
<evidence type="ECO:0000256" key="4">
    <source>
        <dbReference type="ARBA" id="ARBA00022989"/>
    </source>
</evidence>
<keyword evidence="11" id="KW-1185">Reference proteome</keyword>
<proteinExistence type="inferred from homology"/>
<feature type="transmembrane region" description="Helical" evidence="7">
    <location>
        <begin position="527"/>
        <end position="547"/>
    </location>
</feature>
<feature type="transmembrane region" description="Helical" evidence="7">
    <location>
        <begin position="834"/>
        <end position="857"/>
    </location>
</feature>
<feature type="compositionally biased region" description="Acidic residues" evidence="6">
    <location>
        <begin position="1001"/>
        <end position="1018"/>
    </location>
</feature>
<evidence type="ECO:0000313" key="11">
    <source>
        <dbReference type="Proteomes" id="UP000469558"/>
    </source>
</evidence>
<feature type="region of interest" description="Disordered" evidence="6">
    <location>
        <begin position="364"/>
        <end position="396"/>
    </location>
</feature>
<dbReference type="GO" id="GO:0016036">
    <property type="term" value="P:cellular response to phosphate starvation"/>
    <property type="evidence" value="ECO:0007669"/>
    <property type="project" value="TreeGrafter"/>
</dbReference>
<feature type="compositionally biased region" description="Polar residues" evidence="6">
    <location>
        <begin position="374"/>
        <end position="384"/>
    </location>
</feature>
<dbReference type="Pfam" id="PF03124">
    <property type="entry name" value="EXS"/>
    <property type="match status" value="1"/>
</dbReference>
<evidence type="ECO:0000256" key="6">
    <source>
        <dbReference type="SAM" id="MobiDB-lite"/>
    </source>
</evidence>
<keyword evidence="3 7" id="KW-0812">Transmembrane</keyword>
<feature type="transmembrane region" description="Helical" evidence="7">
    <location>
        <begin position="567"/>
        <end position="590"/>
    </location>
</feature>
<dbReference type="GO" id="GO:0005886">
    <property type="term" value="C:plasma membrane"/>
    <property type="evidence" value="ECO:0007669"/>
    <property type="project" value="TreeGrafter"/>
</dbReference>
<evidence type="ECO:0000256" key="3">
    <source>
        <dbReference type="ARBA" id="ARBA00022692"/>
    </source>
</evidence>
<protein>
    <submittedName>
        <fullName evidence="10">Protein SYG1-like protein</fullName>
    </submittedName>
</protein>
<dbReference type="GO" id="GO:0005794">
    <property type="term" value="C:Golgi apparatus"/>
    <property type="evidence" value="ECO:0007669"/>
    <property type="project" value="TreeGrafter"/>
</dbReference>
<evidence type="ECO:0000259" key="9">
    <source>
        <dbReference type="PROSITE" id="PS51382"/>
    </source>
</evidence>
<dbReference type="PROSITE" id="PS51380">
    <property type="entry name" value="EXS"/>
    <property type="match status" value="1"/>
</dbReference>
<accession>A0A8T9C9A5</accession>
<feature type="compositionally biased region" description="Polar residues" evidence="6">
    <location>
        <begin position="34"/>
        <end position="46"/>
    </location>
</feature>
<comment type="similarity">
    <text evidence="2">Belongs to the SYG1 (TC 2.A.94) family.</text>
</comment>
<feature type="compositionally biased region" description="Pro residues" evidence="6">
    <location>
        <begin position="120"/>
        <end position="132"/>
    </location>
</feature>
<feature type="region of interest" description="Disordered" evidence="6">
    <location>
        <begin position="314"/>
        <end position="347"/>
    </location>
</feature>
<evidence type="ECO:0000259" key="8">
    <source>
        <dbReference type="PROSITE" id="PS51380"/>
    </source>
</evidence>
<feature type="compositionally biased region" description="Polar residues" evidence="6">
    <location>
        <begin position="208"/>
        <end position="220"/>
    </location>
</feature>
<feature type="compositionally biased region" description="Polar residues" evidence="6">
    <location>
        <begin position="133"/>
        <end position="152"/>
    </location>
</feature>
<feature type="compositionally biased region" description="Basic and acidic residues" evidence="6">
    <location>
        <begin position="1029"/>
        <end position="1044"/>
    </location>
</feature>
<evidence type="ECO:0000256" key="1">
    <source>
        <dbReference type="ARBA" id="ARBA00004141"/>
    </source>
</evidence>
<feature type="transmembrane region" description="Helical" evidence="7">
    <location>
        <begin position="698"/>
        <end position="718"/>
    </location>
</feature>
<dbReference type="PANTHER" id="PTHR10783:SF103">
    <property type="entry name" value="SOLUTE CARRIER FAMILY 53 MEMBER 1"/>
    <property type="match status" value="1"/>
</dbReference>
<feature type="transmembrane region" description="Helical" evidence="7">
    <location>
        <begin position="643"/>
        <end position="665"/>
    </location>
</feature>
<dbReference type="PANTHER" id="PTHR10783">
    <property type="entry name" value="XENOTROPIC AND POLYTROPIC RETROVIRUS RECEPTOR 1-RELATED"/>
    <property type="match status" value="1"/>
</dbReference>
<keyword evidence="4 7" id="KW-1133">Transmembrane helix</keyword>
<dbReference type="GO" id="GO:0006817">
    <property type="term" value="P:phosphate ion transport"/>
    <property type="evidence" value="ECO:0007669"/>
    <property type="project" value="TreeGrafter"/>
</dbReference>
<dbReference type="EMBL" id="QGMK01000697">
    <property type="protein sequence ID" value="TVY80370.1"/>
    <property type="molecule type" value="Genomic_DNA"/>
</dbReference>
<feature type="region of interest" description="Disordered" evidence="6">
    <location>
        <begin position="910"/>
        <end position="964"/>
    </location>
</feature>
<feature type="compositionally biased region" description="Polar residues" evidence="6">
    <location>
        <begin position="55"/>
        <end position="65"/>
    </location>
</feature>
<comment type="caution">
    <text evidence="10">The sequence shown here is derived from an EMBL/GenBank/DDBJ whole genome shotgun (WGS) entry which is preliminary data.</text>
</comment>
<feature type="compositionally biased region" description="Polar residues" evidence="6">
    <location>
        <begin position="923"/>
        <end position="936"/>
    </location>
</feature>
<gene>
    <name evidence="10" type="ORF">LSUE1_G004667</name>
</gene>
<sequence>MKFAKELQQDLVPEWRAKYLDYKAGKKHVKAVQRTVTRANATTPRSHATPRPHPTANTRTTSLYGTISPVLARRGPTSKYDGGDDEPGKQLSTSPSALGKDSEPDSSQPAKDFAAFKHTPPVPIPKTDPPAGPSNSDSNHGSFVLTPPSQNKALPFELPEPAISPETPVETGTPERTNTTRPQPLRSVTTPGPQDAYQVGPLTPPPRTSTFASIRNRMPQNHNMRASMRRMFSASESPATQSKSQKADMDMAVLDDQVRSKQRAFFKWMDQELDKVETFYKSKEDEAGSRLEELRRQLHEMRNRRLEELAYAQQAKNTRKEDERALFDFSRSNGHSKDDEDSRPNSRDHLRAWFDPLDKMIGGAKAKAFGPRPGSNSKALQSMKASPHLGAETQEDRNRVLDLDRDYVRRPHYSDEVPYRTAKRKLKLALQEFYRGMELLKSYSLLNRTAFRKINKKYDKAVDARPPLKYMSEKVNKAWFVQSDVLDGHIHAVEDLYARYFERGNHKVATGKLRSSSGRLQDQSRTAFQNGILIGTGAVFMIQGVIYGRDLLYDPDSTITTQTNYLLQIYAGYFLALYLFCWFTLDCAIWTRNKINYAFVFEFDPRHDLDWRQLAEFPSFLILLLGLFVWVNFSGYGAPEMYIYYPVILIFVTSVLIFFPGPYIFHRSRKWFVYSHWRLLLAGLYPVEFRDFFLGDMYCSLTYFMSNIELFFCLYATYWSHPSQCNSSHSRLLGFFSTLPGIWRALQCLRRYYDTRNVFPHLVNCGKYGMTILYYVSLSIYRIDHSKGNLALFVSFAAINACYTSVWDLLMDWSLLQPNASKRFLRDVRGYKSVYWYYGAMILDPILRFNWIFYAIYTHDTQHNSICSFLVAFSEVTRRGIWTLFRVENEHCSNVARFKASRDVPLPYSVPAASEEDLERQDTSTPEDQTTESSPTLARHRSHASGVAEAQPSPGEFRRRQPALPRTFTRVLADAHMQDFEKKRKPGAGDSVHSGQRPIDADDNEERGSSDDEDDEHDAQDLLDAQALLRERSRDLPAEGAERN</sequence>
<dbReference type="CDD" id="cd14475">
    <property type="entry name" value="SPX_SYG1_like"/>
    <property type="match status" value="1"/>
</dbReference>
<dbReference type="GO" id="GO:0000822">
    <property type="term" value="F:inositol hexakisphosphate binding"/>
    <property type="evidence" value="ECO:0007669"/>
    <property type="project" value="TreeGrafter"/>
</dbReference>
<feature type="domain" description="SPX" evidence="9">
    <location>
        <begin position="1"/>
        <end position="472"/>
    </location>
</feature>
<name>A0A8T9C9A5_9HELO</name>
<evidence type="ECO:0000256" key="7">
    <source>
        <dbReference type="SAM" id="Phobius"/>
    </source>
</evidence>